<evidence type="ECO:0000313" key="1">
    <source>
        <dbReference type="EMBL" id="WZB87983.1"/>
    </source>
</evidence>
<name>A0ABZ2UUY5_9CYAN</name>
<proteinExistence type="predicted"/>
<organism evidence="1 2">
    <name type="scientific">Okeanomitos corallinicola TIOX110</name>
    <dbReference type="NCBI Taxonomy" id="3133117"/>
    <lineage>
        <taxon>Bacteria</taxon>
        <taxon>Bacillati</taxon>
        <taxon>Cyanobacteriota</taxon>
        <taxon>Cyanophyceae</taxon>
        <taxon>Nostocales</taxon>
        <taxon>Aphanizomenonaceae</taxon>
        <taxon>Okeanomitos</taxon>
    </lineage>
</organism>
<dbReference type="EMBL" id="CP150886">
    <property type="protein sequence ID" value="WZB87983.1"/>
    <property type="molecule type" value="Genomic_DNA"/>
</dbReference>
<evidence type="ECO:0000313" key="2">
    <source>
        <dbReference type="Proteomes" id="UP001483337"/>
    </source>
</evidence>
<accession>A0ABZ2UUY5</accession>
<sequence>MTQCKRIVWDLGTHEIQNTANYSYQIIDPYLEGCKRYDLYGLSSYYSLKYNSSTRECEPGTSYTSTRFLVNGSYYQRANINRGFNPRAIFLPQGKTGNTFCGETTSYGWQIVDYNSDCSQEFHSPITAFNTDGQAFFLDLIYLDVISGNPPPIKLKIIDGGIESLHSINNKNSVYVEDYECQPECPPNTIDCGDCCLDCNMVFNSISAMRQTLLSRFNIK</sequence>
<gene>
    <name evidence="1" type="ORF">WJM97_21950</name>
</gene>
<dbReference type="Proteomes" id="UP001483337">
    <property type="component" value="Chromosome"/>
</dbReference>
<dbReference type="RefSeq" id="WP_353930892.1">
    <property type="nucleotide sequence ID" value="NZ_CP150886.1"/>
</dbReference>
<reference evidence="1 2" key="1">
    <citation type="submission" date="2024-04" db="EMBL/GenBank/DDBJ databases">
        <title>Okeanomitos corallinicola gen. &amp; sp. nov. (Nostocales, Cyanobacteria), a new toxic marine heterocyst-forming cyanobacterium from a coral reef.</title>
        <authorList>
            <person name="Li H."/>
            <person name="Li R."/>
            <person name="Kang J."/>
            <person name="Hii K.S."/>
            <person name="Mohamed H.F."/>
            <person name="Xu X."/>
            <person name="Luo Z."/>
        </authorList>
    </citation>
    <scope>NUCLEOTIDE SEQUENCE [LARGE SCALE GENOMIC DNA]</scope>
    <source>
        <strain evidence="1 2">TIOX110</strain>
    </source>
</reference>
<evidence type="ECO:0008006" key="3">
    <source>
        <dbReference type="Google" id="ProtNLM"/>
    </source>
</evidence>
<protein>
    <recommendedName>
        <fullName evidence="3">GON domain-containing protein</fullName>
    </recommendedName>
</protein>
<keyword evidence="2" id="KW-1185">Reference proteome</keyword>